<accession>A0A817FDV2</accession>
<evidence type="ECO:0000313" key="2">
    <source>
        <dbReference type="Proteomes" id="UP000675881"/>
    </source>
</evidence>
<name>A0A817FDV2_LEPSM</name>
<comment type="caution">
    <text evidence="1">The sequence shown here is derived from an EMBL/GenBank/DDBJ whole genome shotgun (WGS) entry which is preliminary data.</text>
</comment>
<sequence length="140" mass="16107">MDMLVYLTVDVIDKENYFNGDYEEDCELAEITEELKSAGNIFGGKYRHTDSSWNELQRVITVDEVRNYLPSMDAGRTLSLWMGYVQILNIPVITKHKNRILLIGEIPSELFCGNTSFIHKKEEPSEMEDLRPISVLPHAI</sequence>
<dbReference type="EMBL" id="CAJNVT010000179">
    <property type="protein sequence ID" value="CAF2747133.1"/>
    <property type="molecule type" value="Genomic_DNA"/>
</dbReference>
<keyword evidence="2" id="KW-1185">Reference proteome</keyword>
<organism evidence="1 2">
    <name type="scientific">Lepeophtheirus salmonis</name>
    <name type="common">Salmon louse</name>
    <name type="synonym">Caligus salmonis</name>
    <dbReference type="NCBI Taxonomy" id="72036"/>
    <lineage>
        <taxon>Eukaryota</taxon>
        <taxon>Metazoa</taxon>
        <taxon>Ecdysozoa</taxon>
        <taxon>Arthropoda</taxon>
        <taxon>Crustacea</taxon>
        <taxon>Multicrustacea</taxon>
        <taxon>Hexanauplia</taxon>
        <taxon>Copepoda</taxon>
        <taxon>Siphonostomatoida</taxon>
        <taxon>Caligidae</taxon>
        <taxon>Lepeophtheirus</taxon>
    </lineage>
</organism>
<dbReference type="AlphaFoldDB" id="A0A817FDV2"/>
<dbReference type="Proteomes" id="UP000675881">
    <property type="component" value="Unassembled WGS sequence"/>
</dbReference>
<proteinExistence type="predicted"/>
<gene>
    <name evidence="1" type="ORF">LSAA_344</name>
</gene>
<protein>
    <submittedName>
        <fullName evidence="1">(salmon louse) hypothetical protein</fullName>
    </submittedName>
</protein>
<reference evidence="1" key="1">
    <citation type="submission" date="2021-02" db="EMBL/GenBank/DDBJ databases">
        <authorList>
            <person name="Bekaert M."/>
        </authorList>
    </citation>
    <scope>NUCLEOTIDE SEQUENCE</scope>
    <source>
        <strain evidence="1">IoA-00</strain>
    </source>
</reference>
<evidence type="ECO:0000313" key="1">
    <source>
        <dbReference type="EMBL" id="CAF2747133.1"/>
    </source>
</evidence>